<comment type="caution">
    <text evidence="4">The sequence shown here is derived from an EMBL/GenBank/DDBJ whole genome shotgun (WGS) entry which is preliminary data.</text>
</comment>
<feature type="compositionally biased region" description="Basic and acidic residues" evidence="1">
    <location>
        <begin position="150"/>
        <end position="168"/>
    </location>
</feature>
<feature type="transmembrane region" description="Helical" evidence="2">
    <location>
        <begin position="45"/>
        <end position="64"/>
    </location>
</feature>
<evidence type="ECO:0000313" key="4">
    <source>
        <dbReference type="EMBL" id="KAK4776409.1"/>
    </source>
</evidence>
<accession>A0AAN7L281</accession>
<dbReference type="PANTHER" id="PTHR33098:SF114">
    <property type="entry name" value="DUF4408 DOMAIN-CONTAINING PROTEIN"/>
    <property type="match status" value="1"/>
</dbReference>
<evidence type="ECO:0000256" key="2">
    <source>
        <dbReference type="SAM" id="Phobius"/>
    </source>
</evidence>
<evidence type="ECO:0000256" key="1">
    <source>
        <dbReference type="SAM" id="MobiDB-lite"/>
    </source>
</evidence>
<dbReference type="InterPro" id="IPR008480">
    <property type="entry name" value="DUF761_pln"/>
</dbReference>
<feature type="transmembrane region" description="Helical" evidence="2">
    <location>
        <begin position="70"/>
        <end position="88"/>
    </location>
</feature>
<feature type="transmembrane region" description="Helical" evidence="2">
    <location>
        <begin position="20"/>
        <end position="38"/>
    </location>
</feature>
<keyword evidence="2" id="KW-0812">Transmembrane</keyword>
<name>A0AAN7L281_TRANT</name>
<feature type="region of interest" description="Disordered" evidence="1">
    <location>
        <begin position="92"/>
        <end position="243"/>
    </location>
</feature>
<dbReference type="Pfam" id="PF05553">
    <property type="entry name" value="DUF761"/>
    <property type="match status" value="1"/>
</dbReference>
<feature type="compositionally biased region" description="Basic and acidic residues" evidence="1">
    <location>
        <begin position="207"/>
        <end position="217"/>
    </location>
</feature>
<gene>
    <name evidence="4" type="ORF">SAY86_005097</name>
</gene>
<dbReference type="EMBL" id="JAXQNO010000018">
    <property type="protein sequence ID" value="KAK4776409.1"/>
    <property type="molecule type" value="Genomic_DNA"/>
</dbReference>
<keyword evidence="2" id="KW-1133">Transmembrane helix</keyword>
<reference evidence="4 5" key="1">
    <citation type="journal article" date="2023" name="Hortic Res">
        <title>Pangenome of water caltrop reveals structural variations and asymmetric subgenome divergence after allopolyploidization.</title>
        <authorList>
            <person name="Zhang X."/>
            <person name="Chen Y."/>
            <person name="Wang L."/>
            <person name="Yuan Y."/>
            <person name="Fang M."/>
            <person name="Shi L."/>
            <person name="Lu R."/>
            <person name="Comes H.P."/>
            <person name="Ma Y."/>
            <person name="Chen Y."/>
            <person name="Huang G."/>
            <person name="Zhou Y."/>
            <person name="Zheng Z."/>
            <person name="Qiu Y."/>
        </authorList>
    </citation>
    <scope>NUCLEOTIDE SEQUENCE [LARGE SCALE GENOMIC DNA]</scope>
    <source>
        <strain evidence="4">F231</strain>
    </source>
</reference>
<organism evidence="4 5">
    <name type="scientific">Trapa natans</name>
    <name type="common">Water chestnut</name>
    <dbReference type="NCBI Taxonomy" id="22666"/>
    <lineage>
        <taxon>Eukaryota</taxon>
        <taxon>Viridiplantae</taxon>
        <taxon>Streptophyta</taxon>
        <taxon>Embryophyta</taxon>
        <taxon>Tracheophyta</taxon>
        <taxon>Spermatophyta</taxon>
        <taxon>Magnoliopsida</taxon>
        <taxon>eudicotyledons</taxon>
        <taxon>Gunneridae</taxon>
        <taxon>Pentapetalae</taxon>
        <taxon>rosids</taxon>
        <taxon>malvids</taxon>
        <taxon>Myrtales</taxon>
        <taxon>Lythraceae</taxon>
        <taxon>Trapa</taxon>
    </lineage>
</organism>
<sequence>MGHLFGNPSRNPTAFDTTIWIVKVVLITVGVMSSVILVKISVVPCLSSFVMFTLSSLWGFLKSFSSPPCIYIILNLIILTIVASSTFSHHRQSSHHTKQQQPKATYAFSDDPDYGHFESHDREEHRRIDALDEAQVGKPQAVQVGRPHSISRESSAEVKEMIVDRSREPVPTGKPEPPSEQEEDDSFDSVWNSIMDKEGKPPPSSFKKCDGAAHDPESGPGSEDPAEWARREMRKSNTSKEVASGWPKLGKLLSQDDLHLRAEAFIKKFNLDMRLQREESNQRLIEMLNCGK</sequence>
<proteinExistence type="predicted"/>
<protein>
    <recommendedName>
        <fullName evidence="3">DUF4408 domain-containing protein</fullName>
    </recommendedName>
</protein>
<dbReference type="PANTHER" id="PTHR33098">
    <property type="entry name" value="COTTON FIBER (DUF761)"/>
    <property type="match status" value="1"/>
</dbReference>
<feature type="domain" description="DUF4408" evidence="3">
    <location>
        <begin position="56"/>
        <end position="87"/>
    </location>
</feature>
<dbReference type="Proteomes" id="UP001346149">
    <property type="component" value="Unassembled WGS sequence"/>
</dbReference>
<keyword evidence="2" id="KW-0472">Membrane</keyword>
<dbReference type="Pfam" id="PF14364">
    <property type="entry name" value="DUF4408"/>
    <property type="match status" value="1"/>
</dbReference>
<keyword evidence="5" id="KW-1185">Reference proteome</keyword>
<feature type="compositionally biased region" description="Basic and acidic residues" evidence="1">
    <location>
        <begin position="113"/>
        <end position="130"/>
    </location>
</feature>
<evidence type="ECO:0000313" key="5">
    <source>
        <dbReference type="Proteomes" id="UP001346149"/>
    </source>
</evidence>
<evidence type="ECO:0000259" key="3">
    <source>
        <dbReference type="Pfam" id="PF14364"/>
    </source>
</evidence>
<dbReference type="InterPro" id="IPR025520">
    <property type="entry name" value="DUF4408"/>
</dbReference>
<dbReference type="AlphaFoldDB" id="A0AAN7L281"/>